<dbReference type="SUPFAM" id="SSF55729">
    <property type="entry name" value="Acyl-CoA N-acyltransferases (Nat)"/>
    <property type="match status" value="1"/>
</dbReference>
<dbReference type="Proteomes" id="UP001277471">
    <property type="component" value="Unassembled WGS sequence"/>
</dbReference>
<accession>A0A0P0ERD3</accession>
<dbReference type="RefSeq" id="WP_051140670.1">
    <property type="nucleotide sequence ID" value="NZ_CP012916.1"/>
</dbReference>
<keyword evidence="1" id="KW-0012">Acyltransferase</keyword>
<dbReference type="Pfam" id="PF13527">
    <property type="entry name" value="Acetyltransf_9"/>
    <property type="match status" value="1"/>
</dbReference>
<keyword evidence="2" id="KW-0614">Plasmid</keyword>
<proteinExistence type="predicted"/>
<dbReference type="Proteomes" id="UP000298774">
    <property type="component" value="Plasmid p2"/>
</dbReference>
<reference evidence="2 3" key="1">
    <citation type="submission" date="2018-09" db="EMBL/GenBank/DDBJ databases">
        <title>Whole genome based analysis of evolution and adaptive divergence in Indian and Brazilian strains of Azospirillum brasilense.</title>
        <authorList>
            <person name="Singh C."/>
            <person name="Tripathi A.K."/>
        </authorList>
    </citation>
    <scope>NUCLEOTIDE SEQUENCE [LARGE SCALE GENOMIC DNA]</scope>
    <source>
        <strain evidence="2 3">MTCC4038</strain>
        <plasmid evidence="2 3">p2</plasmid>
    </source>
</reference>
<keyword evidence="4" id="KW-1185">Reference proteome</keyword>
<protein>
    <submittedName>
        <fullName evidence="2">GNAT family N-acetyltransferase</fullName>
        <ecNumber evidence="1">2.3.1.-</ecNumber>
    </submittedName>
</protein>
<evidence type="ECO:0000313" key="1">
    <source>
        <dbReference type="EMBL" id="MDX5955265.1"/>
    </source>
</evidence>
<dbReference type="InterPro" id="IPR016181">
    <property type="entry name" value="Acyl_CoA_acyltransferase"/>
</dbReference>
<evidence type="ECO:0000313" key="2">
    <source>
        <dbReference type="EMBL" id="QCO11984.1"/>
    </source>
</evidence>
<geneLocation type="plasmid" evidence="2 3">
    <name>p2</name>
</geneLocation>
<organism evidence="2 3">
    <name type="scientific">Azospirillum brasilense</name>
    <dbReference type="NCBI Taxonomy" id="192"/>
    <lineage>
        <taxon>Bacteria</taxon>
        <taxon>Pseudomonadati</taxon>
        <taxon>Pseudomonadota</taxon>
        <taxon>Alphaproteobacteria</taxon>
        <taxon>Rhodospirillales</taxon>
        <taxon>Azospirillaceae</taxon>
        <taxon>Azospirillum</taxon>
    </lineage>
</organism>
<dbReference type="Gene3D" id="3.40.630.30">
    <property type="match status" value="1"/>
</dbReference>
<dbReference type="GO" id="GO:0016746">
    <property type="term" value="F:acyltransferase activity"/>
    <property type="evidence" value="ECO:0007669"/>
    <property type="project" value="UniProtKB-KW"/>
</dbReference>
<evidence type="ECO:0000313" key="3">
    <source>
        <dbReference type="Proteomes" id="UP000298774"/>
    </source>
</evidence>
<dbReference type="EMBL" id="CP032341">
    <property type="protein sequence ID" value="QCO11984.1"/>
    <property type="molecule type" value="Genomic_DNA"/>
</dbReference>
<dbReference type="GeneID" id="56450948"/>
<sequence length="392" mass="44146">MSTSSSTVGQSITDRLKKTVFRFDASDKGELRGFQRKMFGERVWQVDEAYNRWLFDEVPDRDADGPQVWVCKRQGQIVGQQCGIPFRLKARDREIPASWANSLMVLPEWRMRGAFTPLAEAQLDSRPLAMAIHISDSAYKAYSKAGWIDIGALPAYVFPLDTRRCLEASSLQGRMRTIGAIAGPALHGARIGGHLLSRATGARFEEIGRFDERADAIWQRASPHYPLIALRDLTHLRWRYDAIPCASDYRRFILTRGGEPLGYVVLRRETWRKEPCLAVVDYLCEPKWLWVLLSHTLRIAATERATALICRTLNTRAERTFLAMGMMKVPDRVGFPVRVMAHPGPDAGIDRDEFADRGNWLLTMGDGDASFLMHNTLPETAGLQPEGVAVQG</sequence>
<evidence type="ECO:0000313" key="4">
    <source>
        <dbReference type="Proteomes" id="UP001277471"/>
    </source>
</evidence>
<gene>
    <name evidence="2" type="ORF">D3868_23300</name>
    <name evidence="1" type="ORF">SIM66_29275</name>
</gene>
<dbReference type="EMBL" id="JAWXYC010000005">
    <property type="protein sequence ID" value="MDX5955265.1"/>
    <property type="molecule type" value="Genomic_DNA"/>
</dbReference>
<name>A0A0P0ERD3_AZOBR</name>
<reference evidence="1 4" key="2">
    <citation type="submission" date="2023-11" db="EMBL/GenBank/DDBJ databases">
        <title>MicrobeMod: A computational toolkit for identifying prokaryotic methylation and restriction-modification with nanopore sequencing.</title>
        <authorList>
            <person name="Crits-Christoph A."/>
            <person name="Kang S.C."/>
            <person name="Lee H."/>
            <person name="Ostrov N."/>
        </authorList>
    </citation>
    <scope>NUCLEOTIDE SEQUENCE [LARGE SCALE GENOMIC DNA]</scope>
    <source>
        <strain evidence="1 4">ATCC 29145</strain>
    </source>
</reference>
<dbReference type="AlphaFoldDB" id="A0A0P0ERD3"/>
<dbReference type="KEGG" id="abf:AMK58_24590"/>
<keyword evidence="2" id="KW-0808">Transferase</keyword>
<dbReference type="EC" id="2.3.1.-" evidence="1"/>